<evidence type="ECO:0000256" key="4">
    <source>
        <dbReference type="ARBA" id="ARBA00022679"/>
    </source>
</evidence>
<evidence type="ECO:0000256" key="9">
    <source>
        <dbReference type="ARBA" id="ARBA00048679"/>
    </source>
</evidence>
<dbReference type="InterPro" id="IPR008271">
    <property type="entry name" value="Ser/Thr_kinase_AS"/>
</dbReference>
<dbReference type="Gene3D" id="1.10.510.10">
    <property type="entry name" value="Transferase(Phosphotransferase) domain 1"/>
    <property type="match status" value="1"/>
</dbReference>
<dbReference type="InterPro" id="IPR017441">
    <property type="entry name" value="Protein_kinase_ATP_BS"/>
</dbReference>
<dbReference type="SMART" id="SM00220">
    <property type="entry name" value="S_TKc"/>
    <property type="match status" value="1"/>
</dbReference>
<dbReference type="InterPro" id="IPR000719">
    <property type="entry name" value="Prot_kinase_dom"/>
</dbReference>
<dbReference type="GO" id="GO:0004674">
    <property type="term" value="F:protein serine/threonine kinase activity"/>
    <property type="evidence" value="ECO:0007669"/>
    <property type="project" value="UniProtKB-KW"/>
</dbReference>
<sequence>LRQYTWKDIQHATKNFDRENLLGRGGFGTVYKGLVKKSLVAIKLLNKVTEMKSRRYVTQLHSITSAMFSYQHKNIIQILGYSLDGPLVCLVHQFMENGSLDDRLSLEDGTDPLPWRRRHDILMGAARGLQFLHTADKKKPLIHGDIKSANILLDKHFEAKIGDFGLSRLATSGAYTDYTHASLSDLKSKVFGSEAYLPDDFLRTLKHSISTDTYSFGIVIYEVCLGEKSYDERREGGKLLKEYVESIRLTQDDALIFKMRDRSAPDWPRDAWMPLLQIAHQCAARIKKDRPSMPEVGHMIQEAL</sequence>
<comment type="catalytic activity">
    <reaction evidence="9">
        <text>L-seryl-[protein] + ATP = O-phospho-L-seryl-[protein] + ADP + H(+)</text>
        <dbReference type="Rhea" id="RHEA:17989"/>
        <dbReference type="Rhea" id="RHEA-COMP:9863"/>
        <dbReference type="Rhea" id="RHEA-COMP:11604"/>
        <dbReference type="ChEBI" id="CHEBI:15378"/>
        <dbReference type="ChEBI" id="CHEBI:29999"/>
        <dbReference type="ChEBI" id="CHEBI:30616"/>
        <dbReference type="ChEBI" id="CHEBI:83421"/>
        <dbReference type="ChEBI" id="CHEBI:456216"/>
        <dbReference type="EC" id="2.7.11.1"/>
    </reaction>
</comment>
<dbReference type="InterPro" id="IPR001245">
    <property type="entry name" value="Ser-Thr/Tyr_kinase_cat_dom"/>
</dbReference>
<feature type="binding site" evidence="10">
    <location>
        <position position="43"/>
    </location>
    <ligand>
        <name>ATP</name>
        <dbReference type="ChEBI" id="CHEBI:30616"/>
    </ligand>
</feature>
<dbReference type="EnsemblMetazoa" id="CapteT53959">
    <property type="protein sequence ID" value="CapteP53959"/>
    <property type="gene ID" value="CapteG53959"/>
</dbReference>
<keyword evidence="5 10" id="KW-0547">Nucleotide-binding</keyword>
<dbReference type="Pfam" id="PF07714">
    <property type="entry name" value="PK_Tyr_Ser-Thr"/>
    <property type="match status" value="1"/>
</dbReference>
<reference evidence="14" key="3">
    <citation type="submission" date="2015-06" db="UniProtKB">
        <authorList>
            <consortium name="EnsemblMetazoa"/>
        </authorList>
    </citation>
    <scope>IDENTIFICATION</scope>
</reference>
<evidence type="ECO:0000256" key="10">
    <source>
        <dbReference type="PROSITE-ProRule" id="PRU10141"/>
    </source>
</evidence>
<dbReference type="OMA" id="ANICIED"/>
<dbReference type="FunFam" id="1.10.510.10:FF:000754">
    <property type="entry name" value="Interleukin-1 receptor-associated kinase"/>
    <property type="match status" value="1"/>
</dbReference>
<dbReference type="PANTHER" id="PTHR27001:SF939">
    <property type="entry name" value="INTERLEUKIN 1 RECEPTOR ASSOCIATED KINASE 1"/>
    <property type="match status" value="1"/>
</dbReference>
<comment type="similarity">
    <text evidence="1">Belongs to the protein kinase superfamily. TKL Ser/Thr protein kinase family. Pelle subfamily.</text>
</comment>
<feature type="non-terminal residue" evidence="13">
    <location>
        <position position="1"/>
    </location>
</feature>
<keyword evidence="4" id="KW-0808">Transferase</keyword>
<dbReference type="PROSITE" id="PS00108">
    <property type="entry name" value="PROTEIN_KINASE_ST"/>
    <property type="match status" value="1"/>
</dbReference>
<dbReference type="STRING" id="283909.R7TGE8"/>
<evidence type="ECO:0000256" key="3">
    <source>
        <dbReference type="ARBA" id="ARBA00022527"/>
    </source>
</evidence>
<evidence type="ECO:0000313" key="14">
    <source>
        <dbReference type="EnsemblMetazoa" id="CapteP53959"/>
    </source>
</evidence>
<feature type="domain" description="Protein kinase" evidence="12">
    <location>
        <begin position="16"/>
        <end position="304"/>
    </location>
</feature>
<proteinExistence type="inferred from homology"/>
<dbReference type="HOGENOM" id="CLU_000288_21_4_1"/>
<dbReference type="GO" id="GO:0005524">
    <property type="term" value="F:ATP binding"/>
    <property type="evidence" value="ECO:0007669"/>
    <property type="project" value="UniProtKB-UniRule"/>
</dbReference>
<dbReference type="OrthoDB" id="4062651at2759"/>
<evidence type="ECO:0000256" key="2">
    <source>
        <dbReference type="ARBA" id="ARBA00012513"/>
    </source>
</evidence>
<evidence type="ECO:0000313" key="13">
    <source>
        <dbReference type="EMBL" id="ELT92848.1"/>
    </source>
</evidence>
<dbReference type="PROSITE" id="PS00107">
    <property type="entry name" value="PROTEIN_KINASE_ATP"/>
    <property type="match status" value="1"/>
</dbReference>
<dbReference type="EMBL" id="KB309980">
    <property type="protein sequence ID" value="ELT92848.1"/>
    <property type="molecule type" value="Genomic_DNA"/>
</dbReference>
<evidence type="ECO:0000256" key="1">
    <source>
        <dbReference type="ARBA" id="ARBA00008718"/>
    </source>
</evidence>
<evidence type="ECO:0000313" key="15">
    <source>
        <dbReference type="Proteomes" id="UP000014760"/>
    </source>
</evidence>
<dbReference type="PANTHER" id="PTHR27001">
    <property type="entry name" value="OS01G0253100 PROTEIN"/>
    <property type="match status" value="1"/>
</dbReference>
<dbReference type="InterPro" id="IPR011009">
    <property type="entry name" value="Kinase-like_dom_sf"/>
</dbReference>
<dbReference type="AlphaFoldDB" id="R7TGE8"/>
<reference evidence="13 15" key="2">
    <citation type="journal article" date="2013" name="Nature">
        <title>Insights into bilaterian evolution from three spiralian genomes.</title>
        <authorList>
            <person name="Simakov O."/>
            <person name="Marletaz F."/>
            <person name="Cho S.J."/>
            <person name="Edsinger-Gonzales E."/>
            <person name="Havlak P."/>
            <person name="Hellsten U."/>
            <person name="Kuo D.H."/>
            <person name="Larsson T."/>
            <person name="Lv J."/>
            <person name="Arendt D."/>
            <person name="Savage R."/>
            <person name="Osoegawa K."/>
            <person name="de Jong P."/>
            <person name="Grimwood J."/>
            <person name="Chapman J.A."/>
            <person name="Shapiro H."/>
            <person name="Aerts A."/>
            <person name="Otillar R.P."/>
            <person name="Terry A.Y."/>
            <person name="Boore J.L."/>
            <person name="Grigoriev I.V."/>
            <person name="Lindberg D.R."/>
            <person name="Seaver E.C."/>
            <person name="Weisblat D.A."/>
            <person name="Putnam N.H."/>
            <person name="Rokhsar D.S."/>
        </authorList>
    </citation>
    <scope>NUCLEOTIDE SEQUENCE</scope>
    <source>
        <strain evidence="13 15">I ESC-2004</strain>
    </source>
</reference>
<keyword evidence="7 10" id="KW-0067">ATP-binding</keyword>
<keyword evidence="6" id="KW-0418">Kinase</keyword>
<evidence type="ECO:0000259" key="12">
    <source>
        <dbReference type="PROSITE" id="PS50011"/>
    </source>
</evidence>
<reference evidence="15" key="1">
    <citation type="submission" date="2012-12" db="EMBL/GenBank/DDBJ databases">
        <authorList>
            <person name="Hellsten U."/>
            <person name="Grimwood J."/>
            <person name="Chapman J.A."/>
            <person name="Shapiro H."/>
            <person name="Aerts A."/>
            <person name="Otillar R.P."/>
            <person name="Terry A.Y."/>
            <person name="Boore J.L."/>
            <person name="Simakov O."/>
            <person name="Marletaz F."/>
            <person name="Cho S.-J."/>
            <person name="Edsinger-Gonzales E."/>
            <person name="Havlak P."/>
            <person name="Kuo D.-H."/>
            <person name="Larsson T."/>
            <person name="Lv J."/>
            <person name="Arendt D."/>
            <person name="Savage R."/>
            <person name="Osoegawa K."/>
            <person name="de Jong P."/>
            <person name="Lindberg D.R."/>
            <person name="Seaver E.C."/>
            <person name="Weisblat D.A."/>
            <person name="Putnam N.H."/>
            <person name="Grigoriev I.V."/>
            <person name="Rokhsar D.S."/>
        </authorList>
    </citation>
    <scope>NUCLEOTIDE SEQUENCE</scope>
    <source>
        <strain evidence="15">I ESC-2004</strain>
    </source>
</reference>
<organism evidence="13">
    <name type="scientific">Capitella teleta</name>
    <name type="common">Polychaete worm</name>
    <dbReference type="NCBI Taxonomy" id="283909"/>
    <lineage>
        <taxon>Eukaryota</taxon>
        <taxon>Metazoa</taxon>
        <taxon>Spiralia</taxon>
        <taxon>Lophotrochozoa</taxon>
        <taxon>Annelida</taxon>
        <taxon>Polychaeta</taxon>
        <taxon>Sedentaria</taxon>
        <taxon>Scolecida</taxon>
        <taxon>Capitellidae</taxon>
        <taxon>Capitella</taxon>
    </lineage>
</organism>
<accession>R7TGE8</accession>
<protein>
    <recommendedName>
        <fullName evidence="2">non-specific serine/threonine protein kinase</fullName>
        <ecNumber evidence="2">2.7.11.1</ecNumber>
    </recommendedName>
</protein>
<feature type="non-terminal residue" evidence="13">
    <location>
        <position position="304"/>
    </location>
</feature>
<dbReference type="EC" id="2.7.11.1" evidence="2"/>
<keyword evidence="3 11" id="KW-0723">Serine/threonine-protein kinase</keyword>
<evidence type="ECO:0000256" key="6">
    <source>
        <dbReference type="ARBA" id="ARBA00022777"/>
    </source>
</evidence>
<dbReference type="EMBL" id="AMQN01013137">
    <property type="status" value="NOT_ANNOTATED_CDS"/>
    <property type="molecule type" value="Genomic_DNA"/>
</dbReference>
<dbReference type="GO" id="GO:0005886">
    <property type="term" value="C:plasma membrane"/>
    <property type="evidence" value="ECO:0007669"/>
    <property type="project" value="TreeGrafter"/>
</dbReference>
<evidence type="ECO:0000256" key="5">
    <source>
        <dbReference type="ARBA" id="ARBA00022741"/>
    </source>
</evidence>
<dbReference type="SUPFAM" id="SSF56112">
    <property type="entry name" value="Protein kinase-like (PK-like)"/>
    <property type="match status" value="1"/>
</dbReference>
<evidence type="ECO:0000256" key="7">
    <source>
        <dbReference type="ARBA" id="ARBA00022840"/>
    </source>
</evidence>
<dbReference type="Gene3D" id="3.30.200.20">
    <property type="entry name" value="Phosphorylase Kinase, domain 1"/>
    <property type="match status" value="1"/>
</dbReference>
<dbReference type="PROSITE" id="PS50011">
    <property type="entry name" value="PROTEIN_KINASE_DOM"/>
    <property type="match status" value="1"/>
</dbReference>
<comment type="catalytic activity">
    <reaction evidence="8">
        <text>L-threonyl-[protein] + ATP = O-phospho-L-threonyl-[protein] + ADP + H(+)</text>
        <dbReference type="Rhea" id="RHEA:46608"/>
        <dbReference type="Rhea" id="RHEA-COMP:11060"/>
        <dbReference type="Rhea" id="RHEA-COMP:11605"/>
        <dbReference type="ChEBI" id="CHEBI:15378"/>
        <dbReference type="ChEBI" id="CHEBI:30013"/>
        <dbReference type="ChEBI" id="CHEBI:30616"/>
        <dbReference type="ChEBI" id="CHEBI:61977"/>
        <dbReference type="ChEBI" id="CHEBI:456216"/>
        <dbReference type="EC" id="2.7.11.1"/>
    </reaction>
</comment>
<keyword evidence="15" id="KW-1185">Reference proteome</keyword>
<dbReference type="FunCoup" id="R7TGE8">
    <property type="interactions" value="1523"/>
</dbReference>
<evidence type="ECO:0000256" key="11">
    <source>
        <dbReference type="RuleBase" id="RU000304"/>
    </source>
</evidence>
<name>R7TGE8_CAPTE</name>
<dbReference type="Proteomes" id="UP000014760">
    <property type="component" value="Unassembled WGS sequence"/>
</dbReference>
<evidence type="ECO:0000256" key="8">
    <source>
        <dbReference type="ARBA" id="ARBA00047899"/>
    </source>
</evidence>
<gene>
    <name evidence="13" type="ORF">CAPTEDRAFT_53959</name>
</gene>